<sequence>MHHWKLKCDVTEVTRALVVLIPAGLTTDSRVDNTHLRVHQTLLVCVTVVLVGISSLHLDGRHLADLIWIHQAEFYRIDPLRDLGYSTGAHLWSSSSSRIATPRLFISSRSSLNA</sequence>
<dbReference type="EMBL" id="KF901041">
    <property type="protein sequence ID" value="AIF15958.1"/>
    <property type="molecule type" value="Genomic_DNA"/>
</dbReference>
<accession>A0A075HPV7</accession>
<evidence type="ECO:0000313" key="1">
    <source>
        <dbReference type="EMBL" id="AIF15958.1"/>
    </source>
</evidence>
<organism evidence="1">
    <name type="scientific">uncultured marine group II/III euryarchaeote KM3_72_A06</name>
    <dbReference type="NCBI Taxonomy" id="1456496"/>
    <lineage>
        <taxon>Archaea</taxon>
        <taxon>Methanobacteriati</taxon>
        <taxon>Methanobacteriota</taxon>
        <taxon>environmental samples</taxon>
    </lineage>
</organism>
<proteinExistence type="predicted"/>
<protein>
    <submittedName>
        <fullName evidence="1">Uncharacterized protein</fullName>
    </submittedName>
</protein>
<reference evidence="1" key="1">
    <citation type="journal article" date="2014" name="Genome Biol. Evol.">
        <title>Pangenome evidence for extensive interdomain horizontal transfer affecting lineage core and shell genes in uncultured planktonic thaumarchaeota and euryarchaeota.</title>
        <authorList>
            <person name="Deschamps P."/>
            <person name="Zivanovic Y."/>
            <person name="Moreira D."/>
            <person name="Rodriguez-Valera F."/>
            <person name="Lopez-Garcia P."/>
        </authorList>
    </citation>
    <scope>NUCLEOTIDE SEQUENCE</scope>
</reference>
<dbReference type="AlphaFoldDB" id="A0A075HPV7"/>
<name>A0A075HPV7_9EURY</name>